<dbReference type="Gene3D" id="3.80.10.10">
    <property type="entry name" value="Ribonuclease Inhibitor"/>
    <property type="match status" value="1"/>
</dbReference>
<accession>A0A1C3L215</accession>
<evidence type="ECO:0008006" key="3">
    <source>
        <dbReference type="Google" id="ProtNLM"/>
    </source>
</evidence>
<dbReference type="InterPro" id="IPR001611">
    <property type="entry name" value="Leu-rich_rpt"/>
</dbReference>
<evidence type="ECO:0000313" key="1">
    <source>
        <dbReference type="EMBL" id="SBT80506.1"/>
    </source>
</evidence>
<dbReference type="PRINTS" id="PR00019">
    <property type="entry name" value="LEURICHRPT"/>
</dbReference>
<gene>
    <name evidence="1" type="primary">PmlGA01_120067300</name>
    <name evidence="1" type="ORF">PMLGA01_120067300</name>
</gene>
<organism evidence="1 2">
    <name type="scientific">Plasmodium malariae</name>
    <dbReference type="NCBI Taxonomy" id="5858"/>
    <lineage>
        <taxon>Eukaryota</taxon>
        <taxon>Sar</taxon>
        <taxon>Alveolata</taxon>
        <taxon>Apicomplexa</taxon>
        <taxon>Aconoidasida</taxon>
        <taxon>Haemosporida</taxon>
        <taxon>Plasmodiidae</taxon>
        <taxon>Plasmodium</taxon>
        <taxon>Plasmodium (Plasmodium)</taxon>
    </lineage>
</organism>
<dbReference type="EMBL" id="LT594500">
    <property type="protein sequence ID" value="SBT80506.1"/>
    <property type="molecule type" value="Genomic_DNA"/>
</dbReference>
<sequence>CTGKFTVNFLYNLKELDLSNNKIKNFVNLMKNLYNLKLLKKLDVSNNDLVNFDEDLDNFEFVILPILKEINIMDSNISTLLNQKYKDKNKLNTYDVVRDKHKMVLSR</sequence>
<feature type="non-terminal residue" evidence="1">
    <location>
        <position position="1"/>
    </location>
</feature>
<proteinExistence type="predicted"/>
<protein>
    <recommendedName>
        <fullName evidence="3">Leucine-rich repeat protein</fullName>
    </recommendedName>
</protein>
<dbReference type="Proteomes" id="UP000219799">
    <property type="component" value="Chromosome 12"/>
</dbReference>
<reference evidence="1 2" key="1">
    <citation type="submission" date="2016-06" db="EMBL/GenBank/DDBJ databases">
        <authorList>
            <consortium name="Pathogen Informatics"/>
        </authorList>
    </citation>
    <scope>NUCLEOTIDE SEQUENCE [LARGE SCALE GENOMIC DNA]</scope>
    <source>
        <strain evidence="1">PmlGA01</strain>
    </source>
</reference>
<name>A0A1C3L215_PLAMA</name>
<dbReference type="InterPro" id="IPR032675">
    <property type="entry name" value="LRR_dom_sf"/>
</dbReference>
<dbReference type="AlphaFoldDB" id="A0A1C3L215"/>
<dbReference type="PROSITE" id="PS51450">
    <property type="entry name" value="LRR"/>
    <property type="match status" value="1"/>
</dbReference>
<evidence type="ECO:0000313" key="2">
    <source>
        <dbReference type="Proteomes" id="UP000219799"/>
    </source>
</evidence>
<dbReference type="SUPFAM" id="SSF52075">
    <property type="entry name" value="Outer arm dynein light chain 1"/>
    <property type="match status" value="1"/>
</dbReference>
<dbReference type="VEuPathDB" id="PlasmoDB:PmUG01_12074500"/>